<dbReference type="EMBL" id="CP039734">
    <property type="protein sequence ID" value="QIR77123.2"/>
    <property type="molecule type" value="Genomic_DNA"/>
</dbReference>
<dbReference type="Proteomes" id="UP000502831">
    <property type="component" value="Chromosome"/>
</dbReference>
<sequence>MLLLHQQTRFEKLLSFLQGASWALAIAGGGYTFLLFLPFGFIIASIIALFIFLAGCFFAIICEMAQLQLDKLDELKKQTHFLEKLSLNDQTLSHH</sequence>
<protein>
    <submittedName>
        <fullName evidence="1">Uncharacterized protein</fullName>
    </submittedName>
</protein>
<reference evidence="1 2" key="1">
    <citation type="journal article" date="2017" name="Environ. Sci. Technol.">
        <title>Organohalide Respiration with Chlorinated Ethenes under Low pH Conditions.</title>
        <authorList>
            <person name="Yang Y."/>
            <person name="Capiro N.L."/>
            <person name="Marcet T.F."/>
            <person name="Yan J."/>
            <person name="Pennell K.D."/>
            <person name="Loffler F.E."/>
        </authorList>
    </citation>
    <scope>NUCLEOTIDE SEQUENCE [LARGE SCALE GENOMIC DNA]</scope>
    <source>
        <strain evidence="1 2">ACSDCE</strain>
    </source>
</reference>
<gene>
    <name evidence="1" type="ORF">FA584_13340</name>
</gene>
<organism evidence="1 2">
    <name type="scientific">Sulfurospirillum diekertiae</name>
    <dbReference type="NCBI Taxonomy" id="1854492"/>
    <lineage>
        <taxon>Bacteria</taxon>
        <taxon>Pseudomonadati</taxon>
        <taxon>Campylobacterota</taxon>
        <taxon>Epsilonproteobacteria</taxon>
        <taxon>Campylobacterales</taxon>
        <taxon>Sulfurospirillaceae</taxon>
        <taxon>Sulfurospirillum</taxon>
    </lineage>
</organism>
<proteinExistence type="predicted"/>
<evidence type="ECO:0000313" key="1">
    <source>
        <dbReference type="EMBL" id="QIR77123.2"/>
    </source>
</evidence>
<evidence type="ECO:0000313" key="2">
    <source>
        <dbReference type="Proteomes" id="UP000502831"/>
    </source>
</evidence>
<accession>A0A858KJS8</accession>
<dbReference type="AlphaFoldDB" id="A0A858KJS8"/>
<name>A0A858KJS8_9BACT</name>